<dbReference type="InterPro" id="IPR012340">
    <property type="entry name" value="NA-bd_OB-fold"/>
</dbReference>
<reference evidence="2 3" key="1">
    <citation type="journal article" date="2014" name="PLoS Genet.">
        <title>Phylogenetically driven sequencing of extremely halophilic archaea reveals strategies for static and dynamic osmo-response.</title>
        <authorList>
            <person name="Becker E.A."/>
            <person name="Seitzer P.M."/>
            <person name="Tritt A."/>
            <person name="Larsen D."/>
            <person name="Krusor M."/>
            <person name="Yao A.I."/>
            <person name="Wu D."/>
            <person name="Madern D."/>
            <person name="Eisen J.A."/>
            <person name="Darling A.E."/>
            <person name="Facciotti M.T."/>
        </authorList>
    </citation>
    <scope>NUCLEOTIDE SEQUENCE [LARGE SCALE GENOMIC DNA]</scope>
    <source>
        <strain evidence="2 3">GA33</strain>
    </source>
</reference>
<dbReference type="OrthoDB" id="9573at2157"/>
<dbReference type="STRING" id="1114856.GCA_000383975_00916"/>
<dbReference type="InterPro" id="IPR052513">
    <property type="entry name" value="Thioester_dehydratase-like"/>
</dbReference>
<proteinExistence type="predicted"/>
<protein>
    <recommendedName>
        <fullName evidence="1">ChsH2 C-terminal OB-fold domain-containing protein</fullName>
    </recommendedName>
</protein>
<feature type="domain" description="ChsH2 C-terminal OB-fold" evidence="1">
    <location>
        <begin position="54"/>
        <end position="114"/>
    </location>
</feature>
<dbReference type="RefSeq" id="WP_006089190.1">
    <property type="nucleotide sequence ID" value="NZ_AOHW01000022.1"/>
</dbReference>
<sequence>MSDDESRTRDAGFDEWLDAAEAGEAYYLECTNGHGSLPPRRVCPDCGSTDLAETPLPESGEVATFTVTHVPTPAFEEDAPYATAVVDFGPVRITGQIVGIDLDAIENGLEVEPEITVSETTGERVLSFSPV</sequence>
<name>L9W3X1_9EURY</name>
<evidence type="ECO:0000313" key="3">
    <source>
        <dbReference type="Proteomes" id="UP000011599"/>
    </source>
</evidence>
<dbReference type="PANTHER" id="PTHR34075">
    <property type="entry name" value="BLR3430 PROTEIN"/>
    <property type="match status" value="1"/>
</dbReference>
<dbReference type="Proteomes" id="UP000011599">
    <property type="component" value="Unassembled WGS sequence"/>
</dbReference>
<evidence type="ECO:0000313" key="2">
    <source>
        <dbReference type="EMBL" id="ELY43033.1"/>
    </source>
</evidence>
<dbReference type="InterPro" id="IPR002878">
    <property type="entry name" value="ChsH2_C"/>
</dbReference>
<dbReference type="Pfam" id="PF01796">
    <property type="entry name" value="OB_ChsH2_C"/>
    <property type="match status" value="1"/>
</dbReference>
<dbReference type="EMBL" id="AOHW01000022">
    <property type="protein sequence ID" value="ELY43033.1"/>
    <property type="molecule type" value="Genomic_DNA"/>
</dbReference>
<evidence type="ECO:0000259" key="1">
    <source>
        <dbReference type="Pfam" id="PF01796"/>
    </source>
</evidence>
<accession>L9W3X1</accession>
<dbReference type="SUPFAM" id="SSF50249">
    <property type="entry name" value="Nucleic acid-binding proteins"/>
    <property type="match status" value="1"/>
</dbReference>
<comment type="caution">
    <text evidence="2">The sequence shown here is derived from an EMBL/GenBank/DDBJ whole genome shotgun (WGS) entry which is preliminary data.</text>
</comment>
<keyword evidence="3" id="KW-1185">Reference proteome</keyword>
<gene>
    <name evidence="2" type="ORF">C496_06852</name>
</gene>
<dbReference type="PANTHER" id="PTHR34075:SF5">
    <property type="entry name" value="BLR3430 PROTEIN"/>
    <property type="match status" value="1"/>
</dbReference>
<dbReference type="PATRIC" id="fig|1114856.3.peg.1435"/>
<dbReference type="AlphaFoldDB" id="L9W3X1"/>
<dbReference type="eggNOG" id="arCOG01286">
    <property type="taxonomic scope" value="Archaea"/>
</dbReference>
<organism evidence="2 3">
    <name type="scientific">Natronorubrum tibetense GA33</name>
    <dbReference type="NCBI Taxonomy" id="1114856"/>
    <lineage>
        <taxon>Archaea</taxon>
        <taxon>Methanobacteriati</taxon>
        <taxon>Methanobacteriota</taxon>
        <taxon>Stenosarchaea group</taxon>
        <taxon>Halobacteria</taxon>
        <taxon>Halobacteriales</taxon>
        <taxon>Natrialbaceae</taxon>
        <taxon>Natronorubrum</taxon>
    </lineage>
</organism>